<organism evidence="4 5">
    <name type="scientific">Candidatus Accumulibacter appositus</name>
    <dbReference type="NCBI Taxonomy" id="1454003"/>
    <lineage>
        <taxon>Bacteria</taxon>
        <taxon>Pseudomonadati</taxon>
        <taxon>Pseudomonadota</taxon>
        <taxon>Betaproteobacteria</taxon>
        <taxon>Candidatus Accumulibacter</taxon>
    </lineage>
</organism>
<gene>
    <name evidence="4" type="ORF">AW10_02860</name>
</gene>
<feature type="modified residue" description="Phosphohistidine" evidence="2">
    <location>
        <position position="58"/>
    </location>
</feature>
<keyword evidence="1" id="KW-0902">Two-component regulatory system</keyword>
<proteinExistence type="predicted"/>
<sequence length="131" mass="13466">MPELPADSAAQLAAQLAELAREFECSLPARVGQIEAAVQLLRQGWEEAALRELSAAAHRLAGAAGTFGHSALGATALQMEALARQLESDPAARVGAAGVTFDRLLTTLRAAAERSPPVGTTLPAVLSGAKK</sequence>
<dbReference type="GO" id="GO:0004672">
    <property type="term" value="F:protein kinase activity"/>
    <property type="evidence" value="ECO:0007669"/>
    <property type="project" value="UniProtKB-ARBA"/>
</dbReference>
<accession>A0A011NTM7</accession>
<dbReference type="Proteomes" id="UP000021816">
    <property type="component" value="Unassembled WGS sequence"/>
</dbReference>
<dbReference type="SUPFAM" id="SSF47226">
    <property type="entry name" value="Histidine-containing phosphotransfer domain, HPT domain"/>
    <property type="match status" value="1"/>
</dbReference>
<dbReference type="GO" id="GO:0000160">
    <property type="term" value="P:phosphorelay signal transduction system"/>
    <property type="evidence" value="ECO:0007669"/>
    <property type="project" value="UniProtKB-KW"/>
</dbReference>
<dbReference type="STRING" id="1454003.AW10_02860"/>
<dbReference type="PATRIC" id="fig|1454003.3.peg.2917"/>
<dbReference type="Gene3D" id="1.20.120.160">
    <property type="entry name" value="HPT domain"/>
    <property type="match status" value="1"/>
</dbReference>
<comment type="caution">
    <text evidence="4">The sequence shown here is derived from an EMBL/GenBank/DDBJ whole genome shotgun (WGS) entry which is preliminary data.</text>
</comment>
<evidence type="ECO:0000259" key="3">
    <source>
        <dbReference type="PROSITE" id="PS50894"/>
    </source>
</evidence>
<keyword evidence="2" id="KW-0597">Phosphoprotein</keyword>
<dbReference type="Pfam" id="PF01627">
    <property type="entry name" value="Hpt"/>
    <property type="match status" value="1"/>
</dbReference>
<reference evidence="4 5" key="1">
    <citation type="submission" date="2014-02" db="EMBL/GenBank/DDBJ databases">
        <title>Expanding our view of genomic diversity in Candidatus Accumulibacter clades.</title>
        <authorList>
            <person name="Skennerton C.T."/>
            <person name="Barr J.J."/>
            <person name="Slater F.R."/>
            <person name="Bond P.L."/>
            <person name="Tyson G.W."/>
        </authorList>
    </citation>
    <scope>NUCLEOTIDE SEQUENCE [LARGE SCALE GENOMIC DNA]</scope>
    <source>
        <strain evidence="5">BA-92</strain>
    </source>
</reference>
<evidence type="ECO:0000256" key="1">
    <source>
        <dbReference type="ARBA" id="ARBA00023012"/>
    </source>
</evidence>
<evidence type="ECO:0000313" key="4">
    <source>
        <dbReference type="EMBL" id="EXI78706.1"/>
    </source>
</evidence>
<name>A0A011NTM7_9PROT</name>
<dbReference type="EMBL" id="JEMX01000066">
    <property type="protein sequence ID" value="EXI78706.1"/>
    <property type="molecule type" value="Genomic_DNA"/>
</dbReference>
<dbReference type="InterPro" id="IPR036641">
    <property type="entry name" value="HPT_dom_sf"/>
</dbReference>
<evidence type="ECO:0000256" key="2">
    <source>
        <dbReference type="PROSITE-ProRule" id="PRU00110"/>
    </source>
</evidence>
<protein>
    <submittedName>
        <fullName evidence="4">Hpt domain protein</fullName>
    </submittedName>
</protein>
<dbReference type="PROSITE" id="PS50894">
    <property type="entry name" value="HPT"/>
    <property type="match status" value="1"/>
</dbReference>
<dbReference type="InterPro" id="IPR008207">
    <property type="entry name" value="Sig_transdc_His_kin_Hpt_dom"/>
</dbReference>
<feature type="domain" description="HPt" evidence="3">
    <location>
        <begin position="12"/>
        <end position="122"/>
    </location>
</feature>
<evidence type="ECO:0000313" key="5">
    <source>
        <dbReference type="Proteomes" id="UP000021816"/>
    </source>
</evidence>
<dbReference type="AlphaFoldDB" id="A0A011NTM7"/>